<dbReference type="InterPro" id="IPR003728">
    <property type="entry name" value="Ribosome_maturation_RimP"/>
</dbReference>
<sequence length="154" mass="17476">MSLLNRVKELLDEAFEKSPELFLIDLSITPEDNITVVIDGDNSVTLDDCITISRAVEHQLDREEHDFSLEVTSAGALSPLKLPRQYKKNLGRTLEIQTQNGKFAGKLIDVQENTIEIEWKSREPKEIGKGKTTVNRTEKFNFEDIEKAVVVISF</sequence>
<proteinExistence type="inferred from homology"/>
<dbReference type="InterPro" id="IPR035956">
    <property type="entry name" value="RimP_N_sf"/>
</dbReference>
<evidence type="ECO:0000259" key="5">
    <source>
        <dbReference type="Pfam" id="PF17384"/>
    </source>
</evidence>
<evidence type="ECO:0000256" key="1">
    <source>
        <dbReference type="ARBA" id="ARBA00022490"/>
    </source>
</evidence>
<dbReference type="AlphaFoldDB" id="A0A2M9R3X8"/>
<comment type="caution">
    <text evidence="6">The sequence shown here is derived from an EMBL/GenBank/DDBJ whole genome shotgun (WGS) entry which is preliminary data.</text>
</comment>
<dbReference type="PANTHER" id="PTHR33867:SF1">
    <property type="entry name" value="RIBOSOME MATURATION FACTOR RIMP"/>
    <property type="match status" value="1"/>
</dbReference>
<keyword evidence="7" id="KW-1185">Reference proteome</keyword>
<feature type="domain" description="Ribosome maturation factor RimP N-terminal" evidence="4">
    <location>
        <begin position="24"/>
        <end position="76"/>
    </location>
</feature>
<dbReference type="Proteomes" id="UP000231960">
    <property type="component" value="Unassembled WGS sequence"/>
</dbReference>
<reference evidence="6 7" key="1">
    <citation type="submission" date="2017-06" db="EMBL/GenBank/DDBJ databases">
        <title>Description of Avrilella dinanensis gen. nov. sp. nov.</title>
        <authorList>
            <person name="Leyer C."/>
            <person name="Sassi M."/>
            <person name="Minet J."/>
            <person name="Kayal S."/>
            <person name="Cattoir V."/>
        </authorList>
    </citation>
    <scope>NUCLEOTIDE SEQUENCE [LARGE SCALE GENOMIC DNA]</scope>
    <source>
        <strain evidence="6 7">UR159</strain>
    </source>
</reference>
<dbReference type="GO" id="GO:0006412">
    <property type="term" value="P:translation"/>
    <property type="evidence" value="ECO:0007669"/>
    <property type="project" value="TreeGrafter"/>
</dbReference>
<protein>
    <recommendedName>
        <fullName evidence="3">Ribosome maturation factor RimP</fullName>
    </recommendedName>
</protein>
<comment type="function">
    <text evidence="3">Required for maturation of 30S ribosomal subunits.</text>
</comment>
<evidence type="ECO:0000256" key="3">
    <source>
        <dbReference type="HAMAP-Rule" id="MF_01077"/>
    </source>
</evidence>
<evidence type="ECO:0000259" key="4">
    <source>
        <dbReference type="Pfam" id="PF02576"/>
    </source>
</evidence>
<organism evidence="6 7">
    <name type="scientific">Avrilella dinanensis</name>
    <dbReference type="NCBI Taxonomy" id="2008672"/>
    <lineage>
        <taxon>Bacteria</taxon>
        <taxon>Pseudomonadati</taxon>
        <taxon>Bacteroidota</taxon>
        <taxon>Flavobacteriia</taxon>
        <taxon>Flavobacteriales</taxon>
        <taxon>Flavobacteriaceae</taxon>
        <taxon>Avrilella</taxon>
    </lineage>
</organism>
<dbReference type="PANTHER" id="PTHR33867">
    <property type="entry name" value="RIBOSOME MATURATION FACTOR RIMP"/>
    <property type="match status" value="1"/>
</dbReference>
<dbReference type="HAMAP" id="MF_01077">
    <property type="entry name" value="RimP"/>
    <property type="match status" value="1"/>
</dbReference>
<comment type="subcellular location">
    <subcellularLocation>
        <location evidence="3">Cytoplasm</location>
    </subcellularLocation>
</comment>
<name>A0A2M9R3X8_9FLAO</name>
<dbReference type="EMBL" id="NIPO01000001">
    <property type="protein sequence ID" value="PJR03576.1"/>
    <property type="molecule type" value="Genomic_DNA"/>
</dbReference>
<keyword evidence="2 3" id="KW-0690">Ribosome biogenesis</keyword>
<evidence type="ECO:0000313" key="6">
    <source>
        <dbReference type="EMBL" id="PJR03576.1"/>
    </source>
</evidence>
<dbReference type="RefSeq" id="WP_100677144.1">
    <property type="nucleotide sequence ID" value="NZ_NIPO01000001.1"/>
</dbReference>
<evidence type="ECO:0000313" key="7">
    <source>
        <dbReference type="Proteomes" id="UP000231960"/>
    </source>
</evidence>
<comment type="similarity">
    <text evidence="3">Belongs to the RimP family.</text>
</comment>
<dbReference type="InterPro" id="IPR028998">
    <property type="entry name" value="RimP_C"/>
</dbReference>
<accession>A0A2M9R3X8</accession>
<keyword evidence="1 3" id="KW-0963">Cytoplasm</keyword>
<dbReference type="SUPFAM" id="SSF75420">
    <property type="entry name" value="YhbC-like, N-terminal domain"/>
    <property type="match status" value="1"/>
</dbReference>
<gene>
    <name evidence="3" type="primary">rimP</name>
    <name evidence="6" type="ORF">CDL10_02880</name>
</gene>
<dbReference type="GO" id="GO:0005829">
    <property type="term" value="C:cytosol"/>
    <property type="evidence" value="ECO:0007669"/>
    <property type="project" value="TreeGrafter"/>
</dbReference>
<dbReference type="GO" id="GO:0000028">
    <property type="term" value="P:ribosomal small subunit assembly"/>
    <property type="evidence" value="ECO:0007669"/>
    <property type="project" value="TreeGrafter"/>
</dbReference>
<dbReference type="Pfam" id="PF02576">
    <property type="entry name" value="RimP_N"/>
    <property type="match status" value="1"/>
</dbReference>
<dbReference type="OrthoDB" id="9789702at2"/>
<feature type="domain" description="Ribosome maturation factor RimP C-terminal" evidence="5">
    <location>
        <begin position="80"/>
        <end position="154"/>
    </location>
</feature>
<evidence type="ECO:0000256" key="2">
    <source>
        <dbReference type="ARBA" id="ARBA00022517"/>
    </source>
</evidence>
<dbReference type="Pfam" id="PF17384">
    <property type="entry name" value="DUF150_C"/>
    <property type="match status" value="1"/>
</dbReference>
<dbReference type="Gene3D" id="3.30.300.70">
    <property type="entry name" value="RimP-like superfamily, N-terminal"/>
    <property type="match status" value="1"/>
</dbReference>
<dbReference type="InterPro" id="IPR028989">
    <property type="entry name" value="RimP_N"/>
</dbReference>
<dbReference type="NCBIfam" id="NF002531">
    <property type="entry name" value="PRK02001.1"/>
    <property type="match status" value="1"/>
</dbReference>